<reference evidence="1 2" key="1">
    <citation type="submission" date="2018-08" db="EMBL/GenBank/DDBJ databases">
        <title>A genome reference for cultivated species of the human gut microbiota.</title>
        <authorList>
            <person name="Zou Y."/>
            <person name="Xue W."/>
            <person name="Luo G."/>
        </authorList>
    </citation>
    <scope>NUCLEOTIDE SEQUENCE [LARGE SCALE GENOMIC DNA]</scope>
    <source>
        <strain evidence="1 2">AM40-30BH</strain>
    </source>
</reference>
<sequence>MVFIDKETNDLSYKIIGCAYNVHKELGPGLLESAYETCLCYELSKIEINYEKQKGLPIIYKDVTLDCGYRIDILVENKIVIELKTVEKLLPIHTAQIMTYLKLSNKHLGLLFNFYNANLQNGIKRYVL</sequence>
<evidence type="ECO:0000313" key="1">
    <source>
        <dbReference type="EMBL" id="RHB30036.1"/>
    </source>
</evidence>
<dbReference type="EMBL" id="QSGO01000029">
    <property type="protein sequence ID" value="RHB30036.1"/>
    <property type="molecule type" value="Genomic_DNA"/>
</dbReference>
<protein>
    <submittedName>
        <fullName evidence="1">GxxExxY protein</fullName>
    </submittedName>
</protein>
<gene>
    <name evidence="1" type="ORF">DW888_19355</name>
</gene>
<dbReference type="RefSeq" id="WP_002559171.1">
    <property type="nucleotide sequence ID" value="NZ_CABJFV010000029.1"/>
</dbReference>
<accession>A0A413V8Y2</accession>
<dbReference type="AlphaFoldDB" id="A0A413V8Y2"/>
<organism evidence="1 2">
    <name type="scientific">Bacteroides nordii</name>
    <dbReference type="NCBI Taxonomy" id="291645"/>
    <lineage>
        <taxon>Bacteria</taxon>
        <taxon>Pseudomonadati</taxon>
        <taxon>Bacteroidota</taxon>
        <taxon>Bacteroidia</taxon>
        <taxon>Bacteroidales</taxon>
        <taxon>Bacteroidaceae</taxon>
        <taxon>Bacteroides</taxon>
    </lineage>
</organism>
<comment type="caution">
    <text evidence="1">The sequence shown here is derived from an EMBL/GenBank/DDBJ whole genome shotgun (WGS) entry which is preliminary data.</text>
</comment>
<dbReference type="Proteomes" id="UP000284379">
    <property type="component" value="Unassembled WGS sequence"/>
</dbReference>
<proteinExistence type="predicted"/>
<dbReference type="Pfam" id="PF13366">
    <property type="entry name" value="PDDEXK_3"/>
    <property type="match status" value="1"/>
</dbReference>
<dbReference type="NCBIfam" id="TIGR04256">
    <property type="entry name" value="GxxExxY"/>
    <property type="match status" value="1"/>
</dbReference>
<dbReference type="InterPro" id="IPR026350">
    <property type="entry name" value="GxxExxY"/>
</dbReference>
<evidence type="ECO:0000313" key="2">
    <source>
        <dbReference type="Proteomes" id="UP000284379"/>
    </source>
</evidence>
<name>A0A413V8Y2_9BACE</name>